<evidence type="ECO:0000259" key="1">
    <source>
        <dbReference type="PROSITE" id="PS50181"/>
    </source>
</evidence>
<protein>
    <recommendedName>
        <fullName evidence="1">F-box domain-containing protein</fullName>
    </recommendedName>
</protein>
<dbReference type="InterPro" id="IPR001810">
    <property type="entry name" value="F-box_dom"/>
</dbReference>
<reference evidence="2" key="2">
    <citation type="journal article" date="2023" name="IMA Fungus">
        <title>Comparative genomic study of the Penicillium genus elucidates a diverse pangenome and 15 lateral gene transfer events.</title>
        <authorList>
            <person name="Petersen C."/>
            <person name="Sorensen T."/>
            <person name="Nielsen M.R."/>
            <person name="Sondergaard T.E."/>
            <person name="Sorensen J.L."/>
            <person name="Fitzpatrick D.A."/>
            <person name="Frisvad J.C."/>
            <person name="Nielsen K.L."/>
        </authorList>
    </citation>
    <scope>NUCLEOTIDE SEQUENCE</scope>
    <source>
        <strain evidence="2">IBT 3081</strain>
    </source>
</reference>
<feature type="domain" description="F-box" evidence="1">
    <location>
        <begin position="1"/>
        <end position="44"/>
    </location>
</feature>
<proteinExistence type="predicted"/>
<dbReference type="RefSeq" id="XP_056576737.1">
    <property type="nucleotide sequence ID" value="XM_056725886.1"/>
</dbReference>
<evidence type="ECO:0000313" key="2">
    <source>
        <dbReference type="EMBL" id="KAJ5365270.1"/>
    </source>
</evidence>
<comment type="caution">
    <text evidence="2">The sequence shown here is derived from an EMBL/GenBank/DDBJ whole genome shotgun (WGS) entry which is preliminary data.</text>
</comment>
<dbReference type="Proteomes" id="UP001147752">
    <property type="component" value="Unassembled WGS sequence"/>
</dbReference>
<dbReference type="EMBL" id="JAPZBT010000003">
    <property type="protein sequence ID" value="KAJ5365270.1"/>
    <property type="molecule type" value="Genomic_DNA"/>
</dbReference>
<keyword evidence="3" id="KW-1185">Reference proteome</keyword>
<gene>
    <name evidence="2" type="ORF">N7517_008156</name>
</gene>
<name>A0A9W9RRW5_9EURO</name>
<organism evidence="2 3">
    <name type="scientific">Penicillium concentricum</name>
    <dbReference type="NCBI Taxonomy" id="293559"/>
    <lineage>
        <taxon>Eukaryota</taxon>
        <taxon>Fungi</taxon>
        <taxon>Dikarya</taxon>
        <taxon>Ascomycota</taxon>
        <taxon>Pezizomycotina</taxon>
        <taxon>Eurotiomycetes</taxon>
        <taxon>Eurotiomycetidae</taxon>
        <taxon>Eurotiales</taxon>
        <taxon>Aspergillaceae</taxon>
        <taxon>Penicillium</taxon>
    </lineage>
</organism>
<evidence type="ECO:0000313" key="3">
    <source>
        <dbReference type="Proteomes" id="UP001147752"/>
    </source>
</evidence>
<reference evidence="2" key="1">
    <citation type="submission" date="2022-12" db="EMBL/GenBank/DDBJ databases">
        <authorList>
            <person name="Petersen C."/>
        </authorList>
    </citation>
    <scope>NUCLEOTIDE SEQUENCE</scope>
    <source>
        <strain evidence="2">IBT 3081</strain>
    </source>
</reference>
<dbReference type="AlphaFoldDB" id="A0A9W9RRW5"/>
<dbReference type="PROSITE" id="PS50181">
    <property type="entry name" value="FBOX"/>
    <property type="match status" value="1"/>
</dbReference>
<dbReference type="GeneID" id="81465069"/>
<accession>A0A9W9RRW5</accession>
<dbReference type="OrthoDB" id="1720422at2759"/>
<sequence length="635" mass="71614">MLEKLPCEILMLIADWLPPASLRALSRASCRLYSILIPQIYRTIAFRAASEWALNVLDVGSFFLHLGQPHAADYLQHARHLQILAPFHLVRFNRCAYYNIFRTAGLPVSPNALGASDEATAHEQSLDDVKDQLQLIFTHLKPNSLSTFEWRLGTCVPMGVFDQGGYLSRYQRRLTHLSLVTDGTCPHEWHHLEGLSELSCLTAFEWEGIQHPTEADLLRQCIRHNWSQLDHLSIGFVPSASARALCWESLGLQQRDLRADDAVVEKPAAVPALSTLLLSKVTLPPDLSVDGSSMFCVLRALTLRDCPNQLLLLRLLSQSQKPLQLEHFEISSDFLLHEPGEGRSFPAIVRFLRSFRGLQHLNMRLSNFPASKSRIEDAIRHHRTTLKSLVYHERQLAPVDEDGLFEDDRDVSPVWIADLSTIVDLGQVTALALCASPSAARRCLRPTAKHSQIRLLHLRFSEIITFLHEKRRWYRRGSRLHWCPVNPDAGISSNDKSDYGRILNAYFDRSPLEYIDLQEAVLESSVAIAEAEDFVSFAEWAFGPRGLPALQVLAFGDFSHGDRYSEQQFLLRRAYPAWEYGSKRVAGDTCDDTMRLPFRPAGLTDLSIWDGVSVNGARFLSACPGGGLMESPYEL</sequence>